<evidence type="ECO:0000313" key="1">
    <source>
        <dbReference type="EMBL" id="KGR79099.1"/>
    </source>
</evidence>
<sequence length="103" mass="12172">MKCLDCGYDHSELEKQWTYSGKSNDGGLIYTILSNFYDDEILGEILNHALSLQKPPYDLFLDTNIVETHGCNTCTMEQIKRRQVRRNMEKEFFEKRIALHDFF</sequence>
<keyword evidence="2" id="KW-1185">Reference proteome</keyword>
<comment type="caution">
    <text evidence="1">The sequence shown here is derived from an EMBL/GenBank/DDBJ whole genome shotgun (WGS) entry which is preliminary data.</text>
</comment>
<gene>
    <name evidence="1" type="ORF">CD29_08850</name>
</gene>
<protein>
    <submittedName>
        <fullName evidence="1">Uncharacterized protein</fullName>
    </submittedName>
</protein>
<evidence type="ECO:0000313" key="2">
    <source>
        <dbReference type="Proteomes" id="UP000030416"/>
    </source>
</evidence>
<dbReference type="OrthoDB" id="2967178at2"/>
<dbReference type="STRING" id="1384049.CD29_08850"/>
<name>A0A0A3I2Y7_9BACL</name>
<dbReference type="Proteomes" id="UP000030416">
    <property type="component" value="Unassembled WGS sequence"/>
</dbReference>
<accession>A0A0A3I2Y7</accession>
<dbReference type="EMBL" id="JPVN01000008">
    <property type="protein sequence ID" value="KGR79099.1"/>
    <property type="molecule type" value="Genomic_DNA"/>
</dbReference>
<reference evidence="1 2" key="1">
    <citation type="submission" date="2014-02" db="EMBL/GenBank/DDBJ databases">
        <title>Draft genome sequence of Lysinibacillus manganicus DSM 26584T.</title>
        <authorList>
            <person name="Zhang F."/>
            <person name="Wang G."/>
            <person name="Zhang L."/>
        </authorList>
    </citation>
    <scope>NUCLEOTIDE SEQUENCE [LARGE SCALE GENOMIC DNA]</scope>
    <source>
        <strain evidence="1 2">DSM 26584</strain>
    </source>
</reference>
<dbReference type="AlphaFoldDB" id="A0A0A3I2Y7"/>
<organism evidence="1 2">
    <name type="scientific">Ureibacillus manganicus DSM 26584</name>
    <dbReference type="NCBI Taxonomy" id="1384049"/>
    <lineage>
        <taxon>Bacteria</taxon>
        <taxon>Bacillati</taxon>
        <taxon>Bacillota</taxon>
        <taxon>Bacilli</taxon>
        <taxon>Bacillales</taxon>
        <taxon>Caryophanaceae</taxon>
        <taxon>Ureibacillus</taxon>
    </lineage>
</organism>
<proteinExistence type="predicted"/>